<keyword evidence="1 3" id="KW-0853">WD repeat</keyword>
<dbReference type="PROSITE" id="PS50082">
    <property type="entry name" value="WD_REPEATS_2"/>
    <property type="match status" value="2"/>
</dbReference>
<keyword evidence="4" id="KW-0175">Coiled coil</keyword>
<feature type="repeat" description="WD" evidence="3">
    <location>
        <begin position="682"/>
        <end position="724"/>
    </location>
</feature>
<keyword evidence="2" id="KW-0677">Repeat</keyword>
<feature type="coiled-coil region" evidence="4">
    <location>
        <begin position="94"/>
        <end position="128"/>
    </location>
</feature>
<organism evidence="5 6">
    <name type="scientific">Pseudocohnilembus persalinus</name>
    <name type="common">Ciliate</name>
    <dbReference type="NCBI Taxonomy" id="266149"/>
    <lineage>
        <taxon>Eukaryota</taxon>
        <taxon>Sar</taxon>
        <taxon>Alveolata</taxon>
        <taxon>Ciliophora</taxon>
        <taxon>Intramacronucleata</taxon>
        <taxon>Oligohymenophorea</taxon>
        <taxon>Scuticociliatia</taxon>
        <taxon>Philasterida</taxon>
        <taxon>Pseudocohnilembidae</taxon>
        <taxon>Pseudocohnilembus</taxon>
    </lineage>
</organism>
<dbReference type="Proteomes" id="UP000054937">
    <property type="component" value="Unassembled WGS sequence"/>
</dbReference>
<evidence type="ECO:0000256" key="2">
    <source>
        <dbReference type="ARBA" id="ARBA00022737"/>
    </source>
</evidence>
<dbReference type="EMBL" id="LDAU01000155">
    <property type="protein sequence ID" value="KRX02418.1"/>
    <property type="molecule type" value="Genomic_DNA"/>
</dbReference>
<sequence length="858" mass="100558">MLNQQKDRLKENSIINQDVQQEFQKYSGIQDKIQQLLSKEQKQYDFSSEKKSETENSQDKYFENNKYLQQQFSPELSKNQQKNDQNGLNSTFEIKVLKEKFNNLERQIEEKQKNTKTLQQLVDQQNSDFKINYDSNQINEEDEFNDQQNQTFNNNDQAQEIQDFETSNNSSSTKQLQDYSCYFNQEDLSYISKDLQEKFKLYMSQKQFSGFNINSQQKLQDGLIYNNNQDLFKFFNNEEVQQIQLFQKYKKYKKKSQVYKKEIVKNIEVLEDNKILNKISRETIHALENENKQIKKQVLDTQLQLKKQNESNQLVLYQNSKLKNQIKEIQKEKQSQYMYSLEKQNEEYKIQQQEIKLQMKQIQHNDKQTEQMFKNLQNEYNDQMEQLQSQILVKDQRNDKKVKFLEEKLEDFQNRCLDIMQKVEFLGNEVENKEQILSTVVKENKGLKILNDQLNTANEILQAEKRNFILQQQSHQKKKVLGDFYSNSKYFNNGENLNQVHQQQNSLTDFTNYNIDEIQQQYTPKSQNQHADIEESDKKFSIKTFFGNPQIEVLSVKFDESDSYVASGNSDGSIKVFSFEKGKLEHHLQGSSGVSQLATTGLAWKPKTSLLYSVNADGSIICWNMKTGKFLEKTQENNCILCTDFNNDGSKLVTAGKDYKVRLYDEETLKNIKTYENGLEGYNGHTNRIFAAKFLNDDPNMLLTGGWDNEIFIWDIRQNEAIGTIPGPEISGQSIDYQNGTILVGNYRVQNQLELYDLKERRKIKDIDWQMNPEEKHGGVYCYCASFQKSKQDLSFIAGSMGDNALNFYNSQNGYKVEASVFDMHEPIYSCEFSNNSEKLAFGGGEGVVYVMGLQQKD</sequence>
<keyword evidence="6" id="KW-1185">Reference proteome</keyword>
<dbReference type="InterPro" id="IPR019775">
    <property type="entry name" value="WD40_repeat_CS"/>
</dbReference>
<evidence type="ECO:0000256" key="3">
    <source>
        <dbReference type="PROSITE-ProRule" id="PRU00221"/>
    </source>
</evidence>
<name>A0A0V0QJN6_PSEPJ</name>
<dbReference type="OrthoDB" id="10251741at2759"/>
<dbReference type="InParanoid" id="A0A0V0QJN6"/>
<comment type="caution">
    <text evidence="5">The sequence shown here is derived from an EMBL/GenBank/DDBJ whole genome shotgun (WGS) entry which is preliminary data.</text>
</comment>
<dbReference type="SUPFAM" id="SSF50978">
    <property type="entry name" value="WD40 repeat-like"/>
    <property type="match status" value="1"/>
</dbReference>
<dbReference type="PANTHER" id="PTHR47822:SF2">
    <property type="entry name" value="F-BOX AND WD-40 DOMAIN PROTEIN 7"/>
    <property type="match status" value="1"/>
</dbReference>
<dbReference type="PROSITE" id="PS50294">
    <property type="entry name" value="WD_REPEATS_REGION"/>
    <property type="match status" value="1"/>
</dbReference>
<dbReference type="InterPro" id="IPR015943">
    <property type="entry name" value="WD40/YVTN_repeat-like_dom_sf"/>
</dbReference>
<evidence type="ECO:0000256" key="1">
    <source>
        <dbReference type="ARBA" id="ARBA00022574"/>
    </source>
</evidence>
<dbReference type="Pfam" id="PF00400">
    <property type="entry name" value="WD40"/>
    <property type="match status" value="4"/>
</dbReference>
<dbReference type="AlphaFoldDB" id="A0A0V0QJN6"/>
<protein>
    <submittedName>
        <fullName evidence="5">WD40-repeat-containing domain</fullName>
    </submittedName>
</protein>
<evidence type="ECO:0000256" key="4">
    <source>
        <dbReference type="SAM" id="Coils"/>
    </source>
</evidence>
<dbReference type="PANTHER" id="PTHR47822">
    <property type="entry name" value="CARBOHYDRATE BINDING DOMAIN CONTAINING PROTEIN"/>
    <property type="match status" value="1"/>
</dbReference>
<evidence type="ECO:0000313" key="5">
    <source>
        <dbReference type="EMBL" id="KRX02418.1"/>
    </source>
</evidence>
<dbReference type="PROSITE" id="PS00678">
    <property type="entry name" value="WD_REPEATS_1"/>
    <property type="match status" value="1"/>
</dbReference>
<dbReference type="Gene3D" id="2.130.10.10">
    <property type="entry name" value="YVTN repeat-like/Quinoprotein amine dehydrogenase"/>
    <property type="match status" value="2"/>
</dbReference>
<dbReference type="OMA" id="NCESNVI"/>
<gene>
    <name evidence="5" type="ORF">PPERSA_10035</name>
</gene>
<evidence type="ECO:0000313" key="6">
    <source>
        <dbReference type="Proteomes" id="UP000054937"/>
    </source>
</evidence>
<dbReference type="InterPro" id="IPR036322">
    <property type="entry name" value="WD40_repeat_dom_sf"/>
</dbReference>
<feature type="coiled-coil region" evidence="4">
    <location>
        <begin position="277"/>
        <end position="467"/>
    </location>
</feature>
<proteinExistence type="predicted"/>
<dbReference type="InterPro" id="IPR001680">
    <property type="entry name" value="WD40_rpt"/>
</dbReference>
<reference evidence="5 6" key="1">
    <citation type="journal article" date="2015" name="Sci. Rep.">
        <title>Genome of the facultative scuticociliatosis pathogen Pseudocohnilembus persalinus provides insight into its virulence through horizontal gene transfer.</title>
        <authorList>
            <person name="Xiong J."/>
            <person name="Wang G."/>
            <person name="Cheng J."/>
            <person name="Tian M."/>
            <person name="Pan X."/>
            <person name="Warren A."/>
            <person name="Jiang C."/>
            <person name="Yuan D."/>
            <person name="Miao W."/>
        </authorList>
    </citation>
    <scope>NUCLEOTIDE SEQUENCE [LARGE SCALE GENOMIC DNA]</scope>
    <source>
        <strain evidence="5">36N120E</strain>
    </source>
</reference>
<dbReference type="SMART" id="SM00320">
    <property type="entry name" value="WD40"/>
    <property type="match status" value="5"/>
</dbReference>
<feature type="repeat" description="WD" evidence="3">
    <location>
        <begin position="546"/>
        <end position="587"/>
    </location>
</feature>
<accession>A0A0V0QJN6</accession>